<sequence length="83" mass="9289">MIVLLRCVEGCLRYIHHNAYTVIAINGQSFWPAARMAVNVLLDNAVDVATINTVGDFVLFLAKCIIAAVCLAMAIFRFKVRYR</sequence>
<dbReference type="GO" id="GO:0022857">
    <property type="term" value="F:transmembrane transporter activity"/>
    <property type="evidence" value="ECO:0007669"/>
    <property type="project" value="UniProtKB-UniRule"/>
</dbReference>
<keyword evidence="7" id="KW-1185">Reference proteome</keyword>
<evidence type="ECO:0000256" key="1">
    <source>
        <dbReference type="ARBA" id="ARBA00004141"/>
    </source>
</evidence>
<evidence type="ECO:0000313" key="7">
    <source>
        <dbReference type="Proteomes" id="UP000887564"/>
    </source>
</evidence>
<comment type="function">
    <text evidence="6">Choline transporter.</text>
</comment>
<evidence type="ECO:0000256" key="4">
    <source>
        <dbReference type="ARBA" id="ARBA00022989"/>
    </source>
</evidence>
<dbReference type="Proteomes" id="UP000887564">
    <property type="component" value="Unplaced"/>
</dbReference>
<dbReference type="WBParaSite" id="PEQ_0000436701-mRNA-1">
    <property type="protein sequence ID" value="PEQ_0000436701-mRNA-1"/>
    <property type="gene ID" value="PEQ_0000436701"/>
</dbReference>
<evidence type="ECO:0000256" key="3">
    <source>
        <dbReference type="ARBA" id="ARBA00022692"/>
    </source>
</evidence>
<protein>
    <recommendedName>
        <fullName evidence="6">Choline transporter-like protein</fullName>
    </recommendedName>
</protein>
<evidence type="ECO:0000256" key="6">
    <source>
        <dbReference type="RuleBase" id="RU368066"/>
    </source>
</evidence>
<evidence type="ECO:0000256" key="5">
    <source>
        <dbReference type="ARBA" id="ARBA00023136"/>
    </source>
</evidence>
<dbReference type="Pfam" id="PF04515">
    <property type="entry name" value="Choline_transpo"/>
    <property type="match status" value="1"/>
</dbReference>
<accession>A0A914RHU9</accession>
<reference evidence="8" key="1">
    <citation type="submission" date="2022-11" db="UniProtKB">
        <authorList>
            <consortium name="WormBaseParasite"/>
        </authorList>
    </citation>
    <scope>IDENTIFICATION</scope>
</reference>
<name>A0A914RHU9_PAREQ</name>
<keyword evidence="4 6" id="KW-1133">Transmembrane helix</keyword>
<dbReference type="PANTHER" id="PTHR12385">
    <property type="entry name" value="CHOLINE TRANSPORTER-LIKE (SLC FAMILY 44)"/>
    <property type="match status" value="1"/>
</dbReference>
<organism evidence="7 8">
    <name type="scientific">Parascaris equorum</name>
    <name type="common">Equine roundworm</name>
    <dbReference type="NCBI Taxonomy" id="6256"/>
    <lineage>
        <taxon>Eukaryota</taxon>
        <taxon>Metazoa</taxon>
        <taxon>Ecdysozoa</taxon>
        <taxon>Nematoda</taxon>
        <taxon>Chromadorea</taxon>
        <taxon>Rhabditida</taxon>
        <taxon>Spirurina</taxon>
        <taxon>Ascaridomorpha</taxon>
        <taxon>Ascaridoidea</taxon>
        <taxon>Ascarididae</taxon>
        <taxon>Parascaris</taxon>
    </lineage>
</organism>
<keyword evidence="5 6" id="KW-0472">Membrane</keyword>
<keyword evidence="3 6" id="KW-0812">Transmembrane</keyword>
<dbReference type="AlphaFoldDB" id="A0A914RHU9"/>
<comment type="similarity">
    <text evidence="2 6">Belongs to the CTL (choline transporter-like) family.</text>
</comment>
<dbReference type="InterPro" id="IPR007603">
    <property type="entry name" value="Choline_transptr-like"/>
</dbReference>
<evidence type="ECO:0000313" key="8">
    <source>
        <dbReference type="WBParaSite" id="PEQ_0000436701-mRNA-1"/>
    </source>
</evidence>
<dbReference type="PANTHER" id="PTHR12385:SF12">
    <property type="entry name" value="CHOLINE TRANSPORTER-LIKE PROTEIN"/>
    <property type="match status" value="1"/>
</dbReference>
<proteinExistence type="inferred from homology"/>
<comment type="caution">
    <text evidence="6">Lacks conserved residue(s) required for the propagation of feature annotation.</text>
</comment>
<feature type="transmembrane region" description="Helical" evidence="6">
    <location>
        <begin position="57"/>
        <end position="76"/>
    </location>
</feature>
<comment type="subcellular location">
    <subcellularLocation>
        <location evidence="6">Cell membrane</location>
        <topology evidence="6">Multi-pass membrane protein</topology>
    </subcellularLocation>
    <subcellularLocation>
        <location evidence="1">Membrane</location>
        <topology evidence="1">Multi-pass membrane protein</topology>
    </subcellularLocation>
</comment>
<dbReference type="GO" id="GO:0005886">
    <property type="term" value="C:plasma membrane"/>
    <property type="evidence" value="ECO:0007669"/>
    <property type="project" value="UniProtKB-SubCell"/>
</dbReference>
<evidence type="ECO:0000256" key="2">
    <source>
        <dbReference type="ARBA" id="ARBA00007168"/>
    </source>
</evidence>